<feature type="non-terminal residue" evidence="2">
    <location>
        <position position="1"/>
    </location>
</feature>
<evidence type="ECO:0000313" key="3">
    <source>
        <dbReference type="Proteomes" id="UP000257109"/>
    </source>
</evidence>
<accession>A0A371DZP0</accession>
<feature type="non-terminal residue" evidence="2">
    <location>
        <position position="123"/>
    </location>
</feature>
<evidence type="ECO:0000313" key="2">
    <source>
        <dbReference type="EMBL" id="RDX57986.1"/>
    </source>
</evidence>
<feature type="region of interest" description="Disordered" evidence="1">
    <location>
        <begin position="97"/>
        <end position="123"/>
    </location>
</feature>
<comment type="caution">
    <text evidence="2">The sequence shown here is derived from an EMBL/GenBank/DDBJ whole genome shotgun (WGS) entry which is preliminary data.</text>
</comment>
<reference evidence="2" key="1">
    <citation type="submission" date="2018-05" db="EMBL/GenBank/DDBJ databases">
        <title>Draft genome of Mucuna pruriens seed.</title>
        <authorList>
            <person name="Nnadi N.E."/>
            <person name="Vos R."/>
            <person name="Hasami M.H."/>
            <person name="Devisetty U.K."/>
            <person name="Aguiy J.C."/>
        </authorList>
    </citation>
    <scope>NUCLEOTIDE SEQUENCE [LARGE SCALE GENOMIC DNA]</scope>
    <source>
        <strain evidence="2">JCA_2017</strain>
    </source>
</reference>
<dbReference type="AlphaFoldDB" id="A0A371DZP0"/>
<dbReference type="EMBL" id="QJKJ01017954">
    <property type="protein sequence ID" value="RDX57986.1"/>
    <property type="molecule type" value="Genomic_DNA"/>
</dbReference>
<evidence type="ECO:0000256" key="1">
    <source>
        <dbReference type="SAM" id="MobiDB-lite"/>
    </source>
</evidence>
<sequence>QIQHYSNPKIFPISPAALQRAASAHNRDSFATNVDALYCPPMLHHAATFSLLLSLTFCVHSYPICSLRCSGEAEEEEQNQVELRDLQPEAIGSQILSPGIHAQGPSQPLRGEKGKDIFSASMR</sequence>
<protein>
    <submittedName>
        <fullName evidence="2">Uncharacterized protein</fullName>
    </submittedName>
</protein>
<organism evidence="2 3">
    <name type="scientific">Mucuna pruriens</name>
    <name type="common">Velvet bean</name>
    <name type="synonym">Dolichos pruriens</name>
    <dbReference type="NCBI Taxonomy" id="157652"/>
    <lineage>
        <taxon>Eukaryota</taxon>
        <taxon>Viridiplantae</taxon>
        <taxon>Streptophyta</taxon>
        <taxon>Embryophyta</taxon>
        <taxon>Tracheophyta</taxon>
        <taxon>Spermatophyta</taxon>
        <taxon>Magnoliopsida</taxon>
        <taxon>eudicotyledons</taxon>
        <taxon>Gunneridae</taxon>
        <taxon>Pentapetalae</taxon>
        <taxon>rosids</taxon>
        <taxon>fabids</taxon>
        <taxon>Fabales</taxon>
        <taxon>Fabaceae</taxon>
        <taxon>Papilionoideae</taxon>
        <taxon>50 kb inversion clade</taxon>
        <taxon>NPAAA clade</taxon>
        <taxon>indigoferoid/millettioid clade</taxon>
        <taxon>Phaseoleae</taxon>
        <taxon>Mucuna</taxon>
    </lineage>
</organism>
<dbReference type="Proteomes" id="UP000257109">
    <property type="component" value="Unassembled WGS sequence"/>
</dbReference>
<proteinExistence type="predicted"/>
<keyword evidence="3" id="KW-1185">Reference proteome</keyword>
<name>A0A371DZP0_MUCPR</name>
<gene>
    <name evidence="2" type="ORF">CR513_62736</name>
</gene>